<dbReference type="Gene3D" id="3.30.1330.60">
    <property type="entry name" value="OmpA-like domain"/>
    <property type="match status" value="1"/>
</dbReference>
<evidence type="ECO:0000256" key="3">
    <source>
        <dbReference type="PROSITE-ProRule" id="PRU00473"/>
    </source>
</evidence>
<dbReference type="PRINTS" id="PR01021">
    <property type="entry name" value="OMPADOMAIN"/>
</dbReference>
<dbReference type="CDD" id="cd07185">
    <property type="entry name" value="OmpA_C-like"/>
    <property type="match status" value="1"/>
</dbReference>
<keyword evidence="4" id="KW-0732">Signal</keyword>
<reference evidence="6 7" key="1">
    <citation type="submission" date="2019-04" db="EMBL/GenBank/DDBJ databases">
        <title>Pedobacter sp. RP-3-22 sp. nov., isolated from Arctic soil.</title>
        <authorList>
            <person name="Dahal R.H."/>
            <person name="Kim D.-U."/>
        </authorList>
    </citation>
    <scope>NUCLEOTIDE SEQUENCE [LARGE SCALE GENOMIC DNA]</scope>
    <source>
        <strain evidence="6 7">RP-3-22</strain>
    </source>
</reference>
<organism evidence="6 7">
    <name type="scientific">Pedobacter polaris</name>
    <dbReference type="NCBI Taxonomy" id="2571273"/>
    <lineage>
        <taxon>Bacteria</taxon>
        <taxon>Pseudomonadati</taxon>
        <taxon>Bacteroidota</taxon>
        <taxon>Sphingobacteriia</taxon>
        <taxon>Sphingobacteriales</taxon>
        <taxon>Sphingobacteriaceae</taxon>
        <taxon>Pedobacter</taxon>
    </lineage>
</organism>
<proteinExistence type="predicted"/>
<comment type="subcellular location">
    <subcellularLocation>
        <location evidence="1">Membrane</location>
    </subcellularLocation>
</comment>
<accession>A0A4U1CRW3</accession>
<dbReference type="Pfam" id="PF00691">
    <property type="entry name" value="OmpA"/>
    <property type="match status" value="1"/>
</dbReference>
<keyword evidence="2 3" id="KW-0472">Membrane</keyword>
<dbReference type="InterPro" id="IPR036737">
    <property type="entry name" value="OmpA-like_sf"/>
</dbReference>
<feature type="chain" id="PRO_5020894923" evidence="4">
    <location>
        <begin position="28"/>
        <end position="644"/>
    </location>
</feature>
<dbReference type="InterPro" id="IPR006665">
    <property type="entry name" value="OmpA-like"/>
</dbReference>
<comment type="caution">
    <text evidence="6">The sequence shown here is derived from an EMBL/GenBank/DDBJ whole genome shotgun (WGS) entry which is preliminary data.</text>
</comment>
<dbReference type="SUPFAM" id="SSF103088">
    <property type="entry name" value="OmpA-like"/>
    <property type="match status" value="1"/>
</dbReference>
<dbReference type="RefSeq" id="WP_136840247.1">
    <property type="nucleotide sequence ID" value="NZ_SWBR01000002.1"/>
</dbReference>
<dbReference type="Proteomes" id="UP000309488">
    <property type="component" value="Unassembled WGS sequence"/>
</dbReference>
<dbReference type="EMBL" id="SWBR01000002">
    <property type="protein sequence ID" value="TKC10423.1"/>
    <property type="molecule type" value="Genomic_DNA"/>
</dbReference>
<keyword evidence="7" id="KW-1185">Reference proteome</keyword>
<dbReference type="Pfam" id="PF13568">
    <property type="entry name" value="OMP_b-brl_2"/>
    <property type="match status" value="1"/>
</dbReference>
<dbReference type="InterPro" id="IPR025665">
    <property type="entry name" value="Beta-barrel_OMP_2"/>
</dbReference>
<feature type="signal peptide" evidence="4">
    <location>
        <begin position="1"/>
        <end position="27"/>
    </location>
</feature>
<gene>
    <name evidence="6" type="ORF">FA048_09545</name>
</gene>
<feature type="domain" description="OmpA-like" evidence="5">
    <location>
        <begin position="522"/>
        <end position="644"/>
    </location>
</feature>
<dbReference type="AlphaFoldDB" id="A0A4U1CRW3"/>
<sequence length="644" mass="70925">MLALNKIIQKTIACCLMLLLIQTTLHAQTTPPKWWFGVAGASNFNFFDGTTQRLNNGLIVPTAFHEGKGVKPFGSVLVEYRPTPIWGGTLNIGYDGRGGKFDGVIAPCDCPATLATNVSYLTIEPTLRVNPWGGNLFFFAGPRLAFNLQKDFDYTQLKQENTSSEFSEVRKNIISGQVGAGYDIDISSPTSTTKFVIAPFVSFHPYFGQDVRKIESWSMTTVRTGIAFKFGKGKAVAKPETAVVPVSLDVNFSVKAPSAVIMKRKVSESLPILNYVFFDEGATTIPSRYVLLSPAQAAKFKQEDLQQEPSENMNVRSERQLKVYYNILNILGDRMRANPEANITLSGASLAGPVEGKTFAMEIKKYLVDVYAINENRIATNGRTKPVNPSEQVGGKKELNLLREGDRRVDIQSNSSALLMVLGGELMKPIQINATQVDPKDSAVTFYVGKASEVLSSYTLDVTDPNGTTKQYGPFTKNEERISGKTIFTNNTPGSYKVVMLGTTKTGNVIRKESAVQLMGTEEQTENGLRYSILYNFNKANTTATYAKFLTDEVAPLISENSTVIIHGHTDIIGSEKYNLELSNKRAQETQQILEAALAKAGKRNVKFETTGNGEATDSAPFENSRPEERFYNRTVVIDINTVK</sequence>
<dbReference type="GO" id="GO:0016020">
    <property type="term" value="C:membrane"/>
    <property type="evidence" value="ECO:0007669"/>
    <property type="project" value="UniProtKB-SubCell"/>
</dbReference>
<protein>
    <submittedName>
        <fullName evidence="6">OmpA family protein</fullName>
    </submittedName>
</protein>
<evidence type="ECO:0000256" key="1">
    <source>
        <dbReference type="ARBA" id="ARBA00004370"/>
    </source>
</evidence>
<name>A0A4U1CRW3_9SPHI</name>
<dbReference type="InterPro" id="IPR006664">
    <property type="entry name" value="OMP_bac"/>
</dbReference>
<evidence type="ECO:0000313" key="7">
    <source>
        <dbReference type="Proteomes" id="UP000309488"/>
    </source>
</evidence>
<dbReference type="PROSITE" id="PS51123">
    <property type="entry name" value="OMPA_2"/>
    <property type="match status" value="1"/>
</dbReference>
<evidence type="ECO:0000259" key="5">
    <source>
        <dbReference type="PROSITE" id="PS51123"/>
    </source>
</evidence>
<evidence type="ECO:0000256" key="2">
    <source>
        <dbReference type="ARBA" id="ARBA00023136"/>
    </source>
</evidence>
<evidence type="ECO:0000313" key="6">
    <source>
        <dbReference type="EMBL" id="TKC10423.1"/>
    </source>
</evidence>
<dbReference type="OrthoDB" id="9805566at2"/>
<evidence type="ECO:0000256" key="4">
    <source>
        <dbReference type="SAM" id="SignalP"/>
    </source>
</evidence>